<keyword evidence="2" id="KW-1185">Reference proteome</keyword>
<name>A0ABW4D9J3_9BACL</name>
<comment type="caution">
    <text evidence="1">The sequence shown here is derived from an EMBL/GenBank/DDBJ whole genome shotgun (WGS) entry which is preliminary data.</text>
</comment>
<evidence type="ECO:0000313" key="2">
    <source>
        <dbReference type="Proteomes" id="UP001597340"/>
    </source>
</evidence>
<reference evidence="2" key="1">
    <citation type="journal article" date="2019" name="Int. J. Syst. Evol. Microbiol.">
        <title>The Global Catalogue of Microorganisms (GCM) 10K type strain sequencing project: providing services to taxonomists for standard genome sequencing and annotation.</title>
        <authorList>
            <consortium name="The Broad Institute Genomics Platform"/>
            <consortium name="The Broad Institute Genome Sequencing Center for Infectious Disease"/>
            <person name="Wu L."/>
            <person name="Ma J."/>
        </authorList>
    </citation>
    <scope>NUCLEOTIDE SEQUENCE [LARGE SCALE GENOMIC DNA]</scope>
    <source>
        <strain evidence="2">CCM 9147</strain>
    </source>
</reference>
<organism evidence="1 2">
    <name type="scientific">Paenibacillus farraposensis</name>
    <dbReference type="NCBI Taxonomy" id="2807095"/>
    <lineage>
        <taxon>Bacteria</taxon>
        <taxon>Bacillati</taxon>
        <taxon>Bacillota</taxon>
        <taxon>Bacilli</taxon>
        <taxon>Bacillales</taxon>
        <taxon>Paenibacillaceae</taxon>
        <taxon>Paenibacillus</taxon>
    </lineage>
</organism>
<sequence length="180" mass="20614">MEYFIISQDKSLEDHLITFEGLKAANSTLEVTTDQAEAIKDLTVVFVNGDEDHVCPDFIERPVLLVSDTLKKVISMYDEHVIFKCAVLTNIKMESQSTYWLMLVDRLDCLSDQTVFDKAGRIQHIVIDLEKARGHAVFRIKGIDETMLVINLEITESILRRELFGMKIEKVETYSGRLTL</sequence>
<dbReference type="EMBL" id="JBHTNZ010000008">
    <property type="protein sequence ID" value="MFD1461432.1"/>
    <property type="molecule type" value="Genomic_DNA"/>
</dbReference>
<gene>
    <name evidence="1" type="ORF">ACFQ5D_08375</name>
</gene>
<dbReference type="Proteomes" id="UP001597340">
    <property type="component" value="Unassembled WGS sequence"/>
</dbReference>
<evidence type="ECO:0000313" key="1">
    <source>
        <dbReference type="EMBL" id="MFD1461432.1"/>
    </source>
</evidence>
<protein>
    <submittedName>
        <fullName evidence="1">Uncharacterized protein</fullName>
    </submittedName>
</protein>
<accession>A0ABW4D9J3</accession>
<proteinExistence type="predicted"/>
<dbReference type="RefSeq" id="WP_229523356.1">
    <property type="nucleotide sequence ID" value="NZ_JAFFQR010000019.1"/>
</dbReference>